<evidence type="ECO:0000256" key="8">
    <source>
        <dbReference type="ARBA" id="ARBA00022989"/>
    </source>
</evidence>
<dbReference type="SMART" id="SM00388">
    <property type="entry name" value="HisKA"/>
    <property type="match status" value="1"/>
</dbReference>
<dbReference type="PROSITE" id="PS50109">
    <property type="entry name" value="HIS_KIN"/>
    <property type="match status" value="1"/>
</dbReference>
<sequence length="518" mass="57216">MTQAAITKRLRDWGKAVRTTAFKFSLLFTLASSFVTGISMYTLYRSAEKEIREQIDSRLLAETTSLRRRFEERTSIGLYTPVLGIIERVPGDPNITFCVTARSDGANSVSGYSSNNPFTNGFATNSPISAPSDGVSTSVDSNVADLIILDSSVADLCRINTADADNSVGSSMRINLVMRVVVVNTADNRYTLITAYDTTNERKMLRRMLDNTIYVTGFLILIAFIGAFLIGYTIIHSISRISRTARHIVDGDFAERVPIRANDSDEMNQLADDLNHMLDRIEALITSQRQVTNNIAHDLRSPLNRLRNRMEVALLDRSSDTKTLRDVIADSVEDAENLLKTFNALLSIAQVESRAKDDFTHTSLSGICDDLAELYDVLSEDGEHTFAASIEPDLNIMGNRQLIAQAITNLLDNAVKYTPSGGNIRLSAEKRGDNILINVADNGKGIPPDKRDDVLKRFVRLDSARSTPGNGLGLSLVSAIVALHNGSLTLHDNKPGLRIQITLPTETAYLRRQHESRY</sequence>
<dbReference type="SUPFAM" id="SSF55874">
    <property type="entry name" value="ATPase domain of HSP90 chaperone/DNA topoisomerase II/histidine kinase"/>
    <property type="match status" value="1"/>
</dbReference>
<dbReference type="InterPro" id="IPR005467">
    <property type="entry name" value="His_kinase_dom"/>
</dbReference>
<dbReference type="SUPFAM" id="SSF47384">
    <property type="entry name" value="Homodimeric domain of signal transducing histidine kinase"/>
    <property type="match status" value="1"/>
</dbReference>
<dbReference type="EC" id="2.7.13.3" evidence="3"/>
<evidence type="ECO:0000259" key="12">
    <source>
        <dbReference type="PROSITE" id="PS50109"/>
    </source>
</evidence>
<evidence type="ECO:0000256" key="11">
    <source>
        <dbReference type="SAM" id="Phobius"/>
    </source>
</evidence>
<dbReference type="InterPro" id="IPR050428">
    <property type="entry name" value="TCS_sensor_his_kinase"/>
</dbReference>
<proteinExistence type="predicted"/>
<feature type="domain" description="HAMP" evidence="13">
    <location>
        <begin position="232"/>
        <end position="286"/>
    </location>
</feature>
<accession>A0A381DX93</accession>
<dbReference type="AlphaFoldDB" id="A0A381DX93"/>
<dbReference type="Gene3D" id="1.10.287.130">
    <property type="match status" value="1"/>
</dbReference>
<dbReference type="InterPro" id="IPR004358">
    <property type="entry name" value="Sig_transdc_His_kin-like_C"/>
</dbReference>
<organism evidence="14 15">
    <name type="scientific">Cardiobacterium valvarum</name>
    <dbReference type="NCBI Taxonomy" id="194702"/>
    <lineage>
        <taxon>Bacteria</taxon>
        <taxon>Pseudomonadati</taxon>
        <taxon>Pseudomonadota</taxon>
        <taxon>Gammaproteobacteria</taxon>
        <taxon>Cardiobacteriales</taxon>
        <taxon>Cardiobacteriaceae</taxon>
        <taxon>Cardiobacterium</taxon>
    </lineage>
</organism>
<keyword evidence="6 11" id="KW-0812">Transmembrane</keyword>
<evidence type="ECO:0000256" key="1">
    <source>
        <dbReference type="ARBA" id="ARBA00000085"/>
    </source>
</evidence>
<evidence type="ECO:0000256" key="5">
    <source>
        <dbReference type="ARBA" id="ARBA00022679"/>
    </source>
</evidence>
<comment type="catalytic activity">
    <reaction evidence="1">
        <text>ATP + protein L-histidine = ADP + protein N-phospho-L-histidine.</text>
        <dbReference type="EC" id="2.7.13.3"/>
    </reaction>
</comment>
<reference evidence="14 15" key="1">
    <citation type="submission" date="2018-06" db="EMBL/GenBank/DDBJ databases">
        <authorList>
            <consortium name="Pathogen Informatics"/>
            <person name="Doyle S."/>
        </authorList>
    </citation>
    <scope>NUCLEOTIDE SEQUENCE [LARGE SCALE GENOMIC DNA]</scope>
    <source>
        <strain evidence="14 15">NCTC13294</strain>
    </source>
</reference>
<dbReference type="SMART" id="SM00304">
    <property type="entry name" value="HAMP"/>
    <property type="match status" value="1"/>
</dbReference>
<dbReference type="SMART" id="SM00387">
    <property type="entry name" value="HATPase_c"/>
    <property type="match status" value="1"/>
</dbReference>
<evidence type="ECO:0000259" key="13">
    <source>
        <dbReference type="PROSITE" id="PS50885"/>
    </source>
</evidence>
<dbReference type="PROSITE" id="PS50885">
    <property type="entry name" value="HAMP"/>
    <property type="match status" value="1"/>
</dbReference>
<dbReference type="CDD" id="cd00082">
    <property type="entry name" value="HisKA"/>
    <property type="match status" value="1"/>
</dbReference>
<dbReference type="InterPro" id="IPR036890">
    <property type="entry name" value="HATPase_C_sf"/>
</dbReference>
<dbReference type="EMBL" id="UFUW01000001">
    <property type="protein sequence ID" value="SUX17672.1"/>
    <property type="molecule type" value="Genomic_DNA"/>
</dbReference>
<keyword evidence="4" id="KW-0597">Phosphoprotein</keyword>
<protein>
    <recommendedName>
        <fullName evidence="3">histidine kinase</fullName>
        <ecNumber evidence="3">2.7.13.3</ecNumber>
    </recommendedName>
</protein>
<dbReference type="GO" id="GO:0005886">
    <property type="term" value="C:plasma membrane"/>
    <property type="evidence" value="ECO:0007669"/>
    <property type="project" value="TreeGrafter"/>
</dbReference>
<dbReference type="PRINTS" id="PR00344">
    <property type="entry name" value="BCTRLSENSOR"/>
</dbReference>
<dbReference type="Gene3D" id="6.10.340.10">
    <property type="match status" value="1"/>
</dbReference>
<evidence type="ECO:0000256" key="2">
    <source>
        <dbReference type="ARBA" id="ARBA00004370"/>
    </source>
</evidence>
<evidence type="ECO:0000313" key="14">
    <source>
        <dbReference type="EMBL" id="SUX17672.1"/>
    </source>
</evidence>
<dbReference type="RefSeq" id="WP_115610452.1">
    <property type="nucleotide sequence ID" value="NZ_JBHLZC010000001.1"/>
</dbReference>
<evidence type="ECO:0000313" key="15">
    <source>
        <dbReference type="Proteomes" id="UP000254572"/>
    </source>
</evidence>
<keyword evidence="15" id="KW-1185">Reference proteome</keyword>
<keyword evidence="5 14" id="KW-0808">Transferase</keyword>
<keyword evidence="8 11" id="KW-1133">Transmembrane helix</keyword>
<dbReference type="InterPro" id="IPR003594">
    <property type="entry name" value="HATPase_dom"/>
</dbReference>
<gene>
    <name evidence="14" type="primary">cusS</name>
    <name evidence="14" type="ORF">NCTC13294_00104</name>
</gene>
<keyword evidence="9" id="KW-0902">Two-component regulatory system</keyword>
<dbReference type="Pfam" id="PF00512">
    <property type="entry name" value="HisKA"/>
    <property type="match status" value="1"/>
</dbReference>
<dbReference type="InterPro" id="IPR036097">
    <property type="entry name" value="HisK_dim/P_sf"/>
</dbReference>
<dbReference type="Proteomes" id="UP000254572">
    <property type="component" value="Unassembled WGS sequence"/>
</dbReference>
<comment type="subcellular location">
    <subcellularLocation>
        <location evidence="2">Membrane</location>
    </subcellularLocation>
</comment>
<name>A0A381DX93_9GAMM</name>
<dbReference type="GO" id="GO:0000155">
    <property type="term" value="F:phosphorelay sensor kinase activity"/>
    <property type="evidence" value="ECO:0007669"/>
    <property type="project" value="InterPro"/>
</dbReference>
<evidence type="ECO:0000256" key="3">
    <source>
        <dbReference type="ARBA" id="ARBA00012438"/>
    </source>
</evidence>
<evidence type="ECO:0000256" key="10">
    <source>
        <dbReference type="ARBA" id="ARBA00023136"/>
    </source>
</evidence>
<evidence type="ECO:0000256" key="4">
    <source>
        <dbReference type="ARBA" id="ARBA00022553"/>
    </source>
</evidence>
<dbReference type="PANTHER" id="PTHR45436">
    <property type="entry name" value="SENSOR HISTIDINE KINASE YKOH"/>
    <property type="match status" value="1"/>
</dbReference>
<keyword evidence="7 14" id="KW-0418">Kinase</keyword>
<feature type="domain" description="Histidine kinase" evidence="12">
    <location>
        <begin position="294"/>
        <end position="507"/>
    </location>
</feature>
<dbReference type="Pfam" id="PF00672">
    <property type="entry name" value="HAMP"/>
    <property type="match status" value="1"/>
</dbReference>
<dbReference type="PANTHER" id="PTHR45436:SF8">
    <property type="entry name" value="HISTIDINE KINASE"/>
    <property type="match status" value="1"/>
</dbReference>
<evidence type="ECO:0000256" key="6">
    <source>
        <dbReference type="ARBA" id="ARBA00022692"/>
    </source>
</evidence>
<dbReference type="Gene3D" id="3.30.565.10">
    <property type="entry name" value="Histidine kinase-like ATPase, C-terminal domain"/>
    <property type="match status" value="1"/>
</dbReference>
<feature type="transmembrane region" description="Helical" evidence="11">
    <location>
        <begin position="20"/>
        <end position="44"/>
    </location>
</feature>
<dbReference type="OrthoDB" id="9804645at2"/>
<dbReference type="InterPro" id="IPR003660">
    <property type="entry name" value="HAMP_dom"/>
</dbReference>
<evidence type="ECO:0000256" key="9">
    <source>
        <dbReference type="ARBA" id="ARBA00023012"/>
    </source>
</evidence>
<dbReference type="InterPro" id="IPR003661">
    <property type="entry name" value="HisK_dim/P_dom"/>
</dbReference>
<dbReference type="CDD" id="cd06225">
    <property type="entry name" value="HAMP"/>
    <property type="match status" value="1"/>
</dbReference>
<feature type="transmembrane region" description="Helical" evidence="11">
    <location>
        <begin position="212"/>
        <end position="235"/>
    </location>
</feature>
<evidence type="ECO:0000256" key="7">
    <source>
        <dbReference type="ARBA" id="ARBA00022777"/>
    </source>
</evidence>
<keyword evidence="10 11" id="KW-0472">Membrane</keyword>
<dbReference type="SUPFAM" id="SSF158472">
    <property type="entry name" value="HAMP domain-like"/>
    <property type="match status" value="1"/>
</dbReference>
<dbReference type="Pfam" id="PF02518">
    <property type="entry name" value="HATPase_c"/>
    <property type="match status" value="1"/>
</dbReference>